<dbReference type="GO" id="GO:0005743">
    <property type="term" value="C:mitochondrial inner membrane"/>
    <property type="evidence" value="ECO:0007669"/>
    <property type="project" value="TreeGrafter"/>
</dbReference>
<dbReference type="Pfam" id="PF02096">
    <property type="entry name" value="60KD_IMP"/>
    <property type="match status" value="1"/>
</dbReference>
<comment type="similarity">
    <text evidence="5">Belongs to the OXA1/ALB3/YidC family.</text>
</comment>
<evidence type="ECO:0000256" key="4">
    <source>
        <dbReference type="ARBA" id="ARBA00023136"/>
    </source>
</evidence>
<dbReference type="STRING" id="178035.A0A154NWD0"/>
<evidence type="ECO:0000259" key="7">
    <source>
        <dbReference type="Pfam" id="PF02096"/>
    </source>
</evidence>
<dbReference type="GO" id="GO:0033617">
    <property type="term" value="P:mitochondrial respiratory chain complex IV assembly"/>
    <property type="evidence" value="ECO:0007669"/>
    <property type="project" value="TreeGrafter"/>
</dbReference>
<evidence type="ECO:0000313" key="8">
    <source>
        <dbReference type="EMBL" id="KZC03957.1"/>
    </source>
</evidence>
<reference evidence="8 9" key="1">
    <citation type="submission" date="2015-07" db="EMBL/GenBank/DDBJ databases">
        <title>The genome of Dufourea novaeangliae.</title>
        <authorList>
            <person name="Pan H."/>
            <person name="Kapheim K."/>
        </authorList>
    </citation>
    <scope>NUCLEOTIDE SEQUENCE [LARGE SCALE GENOMIC DNA]</scope>
    <source>
        <strain evidence="8">0120121106</strain>
        <tissue evidence="8">Whole body</tissue>
    </source>
</reference>
<dbReference type="GO" id="GO:0032977">
    <property type="term" value="F:membrane insertase activity"/>
    <property type="evidence" value="ECO:0007669"/>
    <property type="project" value="InterPro"/>
</dbReference>
<dbReference type="PANTHER" id="PTHR12428:SF65">
    <property type="entry name" value="CYTOCHROME C OXIDASE ASSEMBLY PROTEIN COX18, MITOCHONDRIAL"/>
    <property type="match status" value="1"/>
</dbReference>
<dbReference type="EMBL" id="KQ434773">
    <property type="protein sequence ID" value="KZC03957.1"/>
    <property type="molecule type" value="Genomic_DNA"/>
</dbReference>
<dbReference type="CDD" id="cd20069">
    <property type="entry name" value="5TM_Oxa1-like"/>
    <property type="match status" value="1"/>
</dbReference>
<dbReference type="InterPro" id="IPR028055">
    <property type="entry name" value="YidC/Oxa/ALB_C"/>
</dbReference>
<name>A0A154NWD0_DUFNO</name>
<keyword evidence="9" id="KW-1185">Reference proteome</keyword>
<dbReference type="PANTHER" id="PTHR12428">
    <property type="entry name" value="OXA1"/>
    <property type="match status" value="1"/>
</dbReference>
<keyword evidence="4 6" id="KW-0472">Membrane</keyword>
<proteinExistence type="inferred from homology"/>
<feature type="domain" description="Membrane insertase YidC/Oxa/ALB C-terminal" evidence="7">
    <location>
        <begin position="155"/>
        <end position="373"/>
    </location>
</feature>
<evidence type="ECO:0000256" key="1">
    <source>
        <dbReference type="ARBA" id="ARBA00004141"/>
    </source>
</evidence>
<organism evidence="8 9">
    <name type="scientific">Dufourea novaeangliae</name>
    <name type="common">Sweat bee</name>
    <dbReference type="NCBI Taxonomy" id="178035"/>
    <lineage>
        <taxon>Eukaryota</taxon>
        <taxon>Metazoa</taxon>
        <taxon>Ecdysozoa</taxon>
        <taxon>Arthropoda</taxon>
        <taxon>Hexapoda</taxon>
        <taxon>Insecta</taxon>
        <taxon>Pterygota</taxon>
        <taxon>Neoptera</taxon>
        <taxon>Endopterygota</taxon>
        <taxon>Hymenoptera</taxon>
        <taxon>Apocrita</taxon>
        <taxon>Aculeata</taxon>
        <taxon>Apoidea</taxon>
        <taxon>Anthophila</taxon>
        <taxon>Halictidae</taxon>
        <taxon>Rophitinae</taxon>
        <taxon>Dufourea</taxon>
    </lineage>
</organism>
<evidence type="ECO:0000256" key="2">
    <source>
        <dbReference type="ARBA" id="ARBA00022692"/>
    </source>
</evidence>
<feature type="transmembrane region" description="Helical" evidence="6">
    <location>
        <begin position="299"/>
        <end position="320"/>
    </location>
</feature>
<dbReference type="OrthoDB" id="2148490at2759"/>
<comment type="subcellular location">
    <subcellularLocation>
        <location evidence="1 5">Membrane</location>
        <topology evidence="1 5">Multi-pass membrane protein</topology>
    </subcellularLocation>
</comment>
<protein>
    <submittedName>
        <fullName evidence="8">Mitochondrial inner membrane protein COX18</fullName>
    </submittedName>
</protein>
<evidence type="ECO:0000256" key="6">
    <source>
        <dbReference type="SAM" id="Phobius"/>
    </source>
</evidence>
<dbReference type="OMA" id="ITCMSKV"/>
<feature type="transmembrane region" description="Helical" evidence="6">
    <location>
        <begin position="332"/>
        <end position="350"/>
    </location>
</feature>
<dbReference type="GO" id="GO:0032979">
    <property type="term" value="P:protein insertion into mitochondrial inner membrane from matrix"/>
    <property type="evidence" value="ECO:0007669"/>
    <property type="project" value="TreeGrafter"/>
</dbReference>
<keyword evidence="2 5" id="KW-0812">Transmembrane</keyword>
<dbReference type="AlphaFoldDB" id="A0A154NWD0"/>
<gene>
    <name evidence="8" type="ORF">WN55_01217</name>
</gene>
<evidence type="ECO:0000313" key="9">
    <source>
        <dbReference type="Proteomes" id="UP000076502"/>
    </source>
</evidence>
<accession>A0A154NWD0</accession>
<feature type="transmembrane region" description="Helical" evidence="6">
    <location>
        <begin position="155"/>
        <end position="177"/>
    </location>
</feature>
<dbReference type="InterPro" id="IPR001708">
    <property type="entry name" value="YidC/ALB3/OXA1/COX18"/>
</dbReference>
<dbReference type="Proteomes" id="UP000076502">
    <property type="component" value="Unassembled WGS sequence"/>
</dbReference>
<sequence length="408" mass="47220">MITQVLRKVVLDFKHNGSIFVKYYHCIDVHLNNALYPNMSTNVIAKNKVLVGYFLTKQYASKKCEIPVYQKMHTSLFNAPLYHENYILLPNINSINYYPTQVNSIRWYSNATPVVLNGANQYYGNGILKSISESLPVECTMDAFKMLHSSTQLPWWATIILATIISRTLVSLPLTIFHSQIKAKIENLQPEIVKIMKKLNMETRMACERFGWSGSYAAKSYKISLKREMSDLFNRKNCHPGKIYVSTILQIPLWVSFSVALRNFCNMLPNRDAVAFQDYLEFANGGFGWIKNLTDVDHLFILPIFFGLSGLATLEIQTMLSYKKEAKYHRYLLAFYRAVTICLVPIIAYVPSGLGLFWTVSNFYTIFQIMLVQSPKFRRLVRIPKTESELQHPYTELYKKVKHKLHLQ</sequence>
<keyword evidence="3 6" id="KW-1133">Transmembrane helix</keyword>
<evidence type="ECO:0000256" key="5">
    <source>
        <dbReference type="RuleBase" id="RU003945"/>
    </source>
</evidence>
<evidence type="ECO:0000256" key="3">
    <source>
        <dbReference type="ARBA" id="ARBA00022989"/>
    </source>
</evidence>